<evidence type="ECO:0000313" key="2">
    <source>
        <dbReference type="Proteomes" id="UP001430804"/>
    </source>
</evidence>
<evidence type="ECO:0008006" key="3">
    <source>
        <dbReference type="Google" id="ProtNLM"/>
    </source>
</evidence>
<dbReference type="RefSeq" id="WP_219158005.1">
    <property type="nucleotide sequence ID" value="NZ_JAHWQX010000001.1"/>
</dbReference>
<proteinExistence type="predicted"/>
<reference evidence="1" key="1">
    <citation type="submission" date="2021-07" db="EMBL/GenBank/DDBJ databases">
        <title>Pseudohoeflea marina sp. nov. a polyhydroxyalcanoate-producing bacterium.</title>
        <authorList>
            <person name="Zheng W."/>
            <person name="Yu S."/>
            <person name="Huang Y."/>
        </authorList>
    </citation>
    <scope>NUCLEOTIDE SEQUENCE</scope>
    <source>
        <strain evidence="1">DP4N28-3</strain>
    </source>
</reference>
<dbReference type="PROSITE" id="PS51257">
    <property type="entry name" value="PROKAR_LIPOPROTEIN"/>
    <property type="match status" value="1"/>
</dbReference>
<evidence type="ECO:0000313" key="1">
    <source>
        <dbReference type="EMBL" id="MBW3096102.1"/>
    </source>
</evidence>
<comment type="caution">
    <text evidence="1">The sequence shown here is derived from an EMBL/GenBank/DDBJ whole genome shotgun (WGS) entry which is preliminary data.</text>
</comment>
<sequence>MGWGNKFLPGGWQLSTAAIVLLAAGCTSTEDTIRPLSADVNEMAQAQPAPLRSAGVATAPKSIRFAPIIGAPIGRITPLSKQLAQEARSRGFSVHPSSDARGDHLLKGYLSAFNDGAVTTVVFVWDILDPAGNRLHRIQGQERVDGAADEAWEAVPDSSMQRIASRLFDEYQQWLQRSPAG</sequence>
<organism evidence="1 2">
    <name type="scientific">Pseudohoeflea coraliihabitans</name>
    <dbReference type="NCBI Taxonomy" id="2860393"/>
    <lineage>
        <taxon>Bacteria</taxon>
        <taxon>Pseudomonadati</taxon>
        <taxon>Pseudomonadota</taxon>
        <taxon>Alphaproteobacteria</taxon>
        <taxon>Hyphomicrobiales</taxon>
        <taxon>Rhizobiaceae</taxon>
        <taxon>Pseudohoeflea</taxon>
    </lineage>
</organism>
<keyword evidence="2" id="KW-1185">Reference proteome</keyword>
<name>A0ABS6WKZ6_9HYPH</name>
<accession>A0ABS6WKZ6</accession>
<gene>
    <name evidence="1" type="ORF">KY465_02285</name>
</gene>
<dbReference type="EMBL" id="JAHWQX010000001">
    <property type="protein sequence ID" value="MBW3096102.1"/>
    <property type="molecule type" value="Genomic_DNA"/>
</dbReference>
<dbReference type="Proteomes" id="UP001430804">
    <property type="component" value="Unassembled WGS sequence"/>
</dbReference>
<protein>
    <recommendedName>
        <fullName evidence="3">Lipoprotein</fullName>
    </recommendedName>
</protein>